<protein>
    <submittedName>
        <fullName evidence="2">Uncharacterized protein</fullName>
    </submittedName>
</protein>
<proteinExistence type="predicted"/>
<keyword evidence="1" id="KW-0812">Transmembrane</keyword>
<dbReference type="EMBL" id="MN740010">
    <property type="protein sequence ID" value="QHT83596.1"/>
    <property type="molecule type" value="Genomic_DNA"/>
</dbReference>
<sequence length="48" mass="5493">MDNRITQSGEPRFPLKPPPFMMYLILIIRLTSSFFKLFSFKGGVSGEP</sequence>
<dbReference type="AlphaFoldDB" id="A0A6C0HTY4"/>
<evidence type="ECO:0000313" key="2">
    <source>
        <dbReference type="EMBL" id="QHT83596.1"/>
    </source>
</evidence>
<keyword evidence="1" id="KW-0472">Membrane</keyword>
<accession>A0A6C0HTY4</accession>
<evidence type="ECO:0000256" key="1">
    <source>
        <dbReference type="SAM" id="Phobius"/>
    </source>
</evidence>
<reference evidence="2" key="1">
    <citation type="journal article" date="2020" name="Nature">
        <title>Giant virus diversity and host interactions through global metagenomics.</title>
        <authorList>
            <person name="Schulz F."/>
            <person name="Roux S."/>
            <person name="Paez-Espino D."/>
            <person name="Jungbluth S."/>
            <person name="Walsh D.A."/>
            <person name="Denef V.J."/>
            <person name="McMahon K.D."/>
            <person name="Konstantinidis K.T."/>
            <person name="Eloe-Fadrosh E.A."/>
            <person name="Kyrpides N.C."/>
            <person name="Woyke T."/>
        </authorList>
    </citation>
    <scope>NUCLEOTIDE SEQUENCE</scope>
    <source>
        <strain evidence="2">GVMAG-M-3300023184-168</strain>
    </source>
</reference>
<feature type="transmembrane region" description="Helical" evidence="1">
    <location>
        <begin position="20"/>
        <end position="38"/>
    </location>
</feature>
<name>A0A6C0HTY4_9ZZZZ</name>
<keyword evidence="1" id="KW-1133">Transmembrane helix</keyword>
<organism evidence="2">
    <name type="scientific">viral metagenome</name>
    <dbReference type="NCBI Taxonomy" id="1070528"/>
    <lineage>
        <taxon>unclassified sequences</taxon>
        <taxon>metagenomes</taxon>
        <taxon>organismal metagenomes</taxon>
    </lineage>
</organism>